<protein>
    <submittedName>
        <fullName evidence="1">House-cleaning noncanonical NTP pyrophosphatase (MazG superfamily)</fullName>
    </submittedName>
</protein>
<sequence>MTKDELLTILKENNFDEIIELIEDAETGDLAELELVESLGLLYDEQLNEEVLRLLQELGVKIIYVTDVDGEEEED</sequence>
<proteinExistence type="predicted"/>
<gene>
    <name evidence="1" type="ORF">J2Z37_001606</name>
</gene>
<name>A0ABS4GMU9_9BACL</name>
<evidence type="ECO:0000313" key="1">
    <source>
        <dbReference type="EMBL" id="MBP1931605.1"/>
    </source>
</evidence>
<dbReference type="Proteomes" id="UP001519343">
    <property type="component" value="Unassembled WGS sequence"/>
</dbReference>
<organism evidence="1 2">
    <name type="scientific">Ammoniphilus resinae</name>
    <dbReference type="NCBI Taxonomy" id="861532"/>
    <lineage>
        <taxon>Bacteria</taxon>
        <taxon>Bacillati</taxon>
        <taxon>Bacillota</taxon>
        <taxon>Bacilli</taxon>
        <taxon>Bacillales</taxon>
        <taxon>Paenibacillaceae</taxon>
        <taxon>Aneurinibacillus group</taxon>
        <taxon>Ammoniphilus</taxon>
    </lineage>
</organism>
<dbReference type="RefSeq" id="WP_209809697.1">
    <property type="nucleotide sequence ID" value="NZ_JAGGKT010000003.1"/>
</dbReference>
<keyword evidence="2" id="KW-1185">Reference proteome</keyword>
<evidence type="ECO:0000313" key="2">
    <source>
        <dbReference type="Proteomes" id="UP001519343"/>
    </source>
</evidence>
<reference evidence="1 2" key="1">
    <citation type="submission" date="2021-03" db="EMBL/GenBank/DDBJ databases">
        <title>Genomic Encyclopedia of Type Strains, Phase IV (KMG-IV): sequencing the most valuable type-strain genomes for metagenomic binning, comparative biology and taxonomic classification.</title>
        <authorList>
            <person name="Goeker M."/>
        </authorList>
    </citation>
    <scope>NUCLEOTIDE SEQUENCE [LARGE SCALE GENOMIC DNA]</scope>
    <source>
        <strain evidence="1 2">DSM 24738</strain>
    </source>
</reference>
<comment type="caution">
    <text evidence="1">The sequence shown here is derived from an EMBL/GenBank/DDBJ whole genome shotgun (WGS) entry which is preliminary data.</text>
</comment>
<dbReference type="EMBL" id="JAGGKT010000003">
    <property type="protein sequence ID" value="MBP1931605.1"/>
    <property type="molecule type" value="Genomic_DNA"/>
</dbReference>
<accession>A0ABS4GMU9</accession>